<proteinExistence type="predicted"/>
<evidence type="ECO:0000313" key="2">
    <source>
        <dbReference type="EMBL" id="SFJ69369.1"/>
    </source>
</evidence>
<evidence type="ECO:0008006" key="4">
    <source>
        <dbReference type="Google" id="ProtNLM"/>
    </source>
</evidence>
<protein>
    <recommendedName>
        <fullName evidence="4">Lipocalin-like domain-containing protein</fullName>
    </recommendedName>
</protein>
<evidence type="ECO:0000313" key="3">
    <source>
        <dbReference type="Proteomes" id="UP000243887"/>
    </source>
</evidence>
<dbReference type="PROSITE" id="PS51257">
    <property type="entry name" value="PROKAR_LIPOPROTEIN"/>
    <property type="match status" value="1"/>
</dbReference>
<dbReference type="Proteomes" id="UP000243887">
    <property type="component" value="Unassembled WGS sequence"/>
</dbReference>
<accession>A0A1I3TFY7</accession>
<sequence>MKKYILITALVLMGALTSCSSDDNKDTAAAYEGTWIADDLSYKFGENTMNHKFIEMPGDDYAVYDNDKLVLTADTATLYEYKKSIGSETILKASVKDNVISFEDSDYPARTIIGVQNNRLTVVYDITMRGFTLPVTVIYNKK</sequence>
<dbReference type="AlphaFoldDB" id="A0A1I3TFY7"/>
<keyword evidence="3" id="KW-1185">Reference proteome</keyword>
<gene>
    <name evidence="2" type="ORF">SAMN04487893_11349</name>
</gene>
<feature type="signal peptide" evidence="1">
    <location>
        <begin position="1"/>
        <end position="20"/>
    </location>
</feature>
<feature type="chain" id="PRO_5017351970" description="Lipocalin-like domain-containing protein" evidence="1">
    <location>
        <begin position="21"/>
        <end position="142"/>
    </location>
</feature>
<reference evidence="3" key="1">
    <citation type="submission" date="2016-10" db="EMBL/GenBank/DDBJ databases">
        <authorList>
            <person name="Varghese N."/>
            <person name="Submissions S."/>
        </authorList>
    </citation>
    <scope>NUCLEOTIDE SEQUENCE [LARGE SCALE GENOMIC DNA]</scope>
    <source>
        <strain evidence="3">DSM 26542</strain>
    </source>
</reference>
<evidence type="ECO:0000256" key="1">
    <source>
        <dbReference type="SAM" id="SignalP"/>
    </source>
</evidence>
<dbReference type="RefSeq" id="WP_090680118.1">
    <property type="nucleotide sequence ID" value="NZ_FORU01000013.1"/>
</dbReference>
<dbReference type="OrthoDB" id="1422031at2"/>
<keyword evidence="1" id="KW-0732">Signal</keyword>
<organism evidence="2 3">
    <name type="scientific">Myroides guanonis</name>
    <dbReference type="NCBI Taxonomy" id="1150112"/>
    <lineage>
        <taxon>Bacteria</taxon>
        <taxon>Pseudomonadati</taxon>
        <taxon>Bacteroidota</taxon>
        <taxon>Flavobacteriia</taxon>
        <taxon>Flavobacteriales</taxon>
        <taxon>Flavobacteriaceae</taxon>
        <taxon>Myroides</taxon>
    </lineage>
</organism>
<dbReference type="EMBL" id="FORU01000013">
    <property type="protein sequence ID" value="SFJ69369.1"/>
    <property type="molecule type" value="Genomic_DNA"/>
</dbReference>
<name>A0A1I3TFY7_9FLAO</name>